<keyword evidence="1" id="KW-0285">Flavoprotein</keyword>
<dbReference type="Pfam" id="PF00724">
    <property type="entry name" value="Oxidored_FMN"/>
    <property type="match status" value="1"/>
</dbReference>
<dbReference type="GO" id="GO:0016491">
    <property type="term" value="F:oxidoreductase activity"/>
    <property type="evidence" value="ECO:0007669"/>
    <property type="project" value="UniProtKB-KW"/>
</dbReference>
<reference evidence="4" key="1">
    <citation type="journal article" date="2015" name="Nature">
        <title>Complex archaea that bridge the gap between prokaryotes and eukaryotes.</title>
        <authorList>
            <person name="Spang A."/>
            <person name="Saw J.H."/>
            <person name="Jorgensen S.L."/>
            <person name="Zaremba-Niedzwiedzka K."/>
            <person name="Martijn J."/>
            <person name="Lind A.E."/>
            <person name="van Eijk R."/>
            <person name="Schleper C."/>
            <person name="Guy L."/>
            <person name="Ettema T.J."/>
        </authorList>
    </citation>
    <scope>NUCLEOTIDE SEQUENCE</scope>
</reference>
<dbReference type="SUPFAM" id="SSF51395">
    <property type="entry name" value="FMN-linked oxidoreductases"/>
    <property type="match status" value="1"/>
</dbReference>
<dbReference type="EMBL" id="LAZR01051534">
    <property type="protein sequence ID" value="KKK84940.1"/>
    <property type="molecule type" value="Genomic_DNA"/>
</dbReference>
<keyword evidence="2" id="KW-0560">Oxidoreductase</keyword>
<dbReference type="PANTHER" id="PTHR43656:SF2">
    <property type="entry name" value="BINDING OXIDOREDUCTASE, PUTATIVE (AFU_ORTHOLOGUE AFUA_2G08260)-RELATED"/>
    <property type="match status" value="1"/>
</dbReference>
<protein>
    <recommendedName>
        <fullName evidence="3">NADH:flavin oxidoreductase/NADH oxidase N-terminal domain-containing protein</fullName>
    </recommendedName>
</protein>
<evidence type="ECO:0000313" key="4">
    <source>
        <dbReference type="EMBL" id="KKK84940.1"/>
    </source>
</evidence>
<proteinExistence type="predicted"/>
<dbReference type="PANTHER" id="PTHR43656">
    <property type="entry name" value="BINDING OXIDOREDUCTASE, PUTATIVE (AFU_ORTHOLOGUE AFUA_2G08260)-RELATED"/>
    <property type="match status" value="1"/>
</dbReference>
<feature type="domain" description="NADH:flavin oxidoreductase/NADH oxidase N-terminal" evidence="3">
    <location>
        <begin position="37"/>
        <end position="264"/>
    </location>
</feature>
<sequence length="364" mass="39445">MAKHQTFRYGNLPELLEAIDALGVDLPVVDDVSILGEPLCLRHRELPNRLVVHPMEGCDGTGAGAPDTLTFRRYERFAAGGAGLIWVEACAVVKDGRANPRQLYLHADTLAAFAELVRRTRAAACQRGFDPVLILQLTHSGRYSKPAGRPAPIIAHHSAVLDPLTGVGPEHPLIGDEQLDALQDDYVRAAELAAEAGFDGIDIKSCHRSLISELLASHTRPSSRYGGDYDGRTRLLREVMAKLASVVGDRLELTCRLNVYDGLEHPYGWGVSAAGKSRTIPQPDLTEPIRLIGQLVELGVSCVSVTGGNPYWRPHLNRPADWATASAPVPDEHPLEGVARLVSLTRAIQEAHPDLAVVGVGYTW</sequence>
<dbReference type="InterPro" id="IPR051799">
    <property type="entry name" value="NADH_flavin_oxidoreductase"/>
</dbReference>
<dbReference type="InterPro" id="IPR001155">
    <property type="entry name" value="OxRdtase_FMN_N"/>
</dbReference>
<evidence type="ECO:0000256" key="2">
    <source>
        <dbReference type="ARBA" id="ARBA00023002"/>
    </source>
</evidence>
<name>A0A0F8ZG48_9ZZZZ</name>
<gene>
    <name evidence="4" type="ORF">LCGC14_2778290</name>
</gene>
<organism evidence="4">
    <name type="scientific">marine sediment metagenome</name>
    <dbReference type="NCBI Taxonomy" id="412755"/>
    <lineage>
        <taxon>unclassified sequences</taxon>
        <taxon>metagenomes</taxon>
        <taxon>ecological metagenomes</taxon>
    </lineage>
</organism>
<evidence type="ECO:0000256" key="1">
    <source>
        <dbReference type="ARBA" id="ARBA00022630"/>
    </source>
</evidence>
<accession>A0A0F8ZG48</accession>
<dbReference type="GO" id="GO:0010181">
    <property type="term" value="F:FMN binding"/>
    <property type="evidence" value="ECO:0007669"/>
    <property type="project" value="InterPro"/>
</dbReference>
<dbReference type="AlphaFoldDB" id="A0A0F8ZG48"/>
<comment type="caution">
    <text evidence="4">The sequence shown here is derived from an EMBL/GenBank/DDBJ whole genome shotgun (WGS) entry which is preliminary data.</text>
</comment>
<feature type="non-terminal residue" evidence="4">
    <location>
        <position position="364"/>
    </location>
</feature>
<dbReference type="InterPro" id="IPR013785">
    <property type="entry name" value="Aldolase_TIM"/>
</dbReference>
<dbReference type="Gene3D" id="3.20.20.70">
    <property type="entry name" value="Aldolase class I"/>
    <property type="match status" value="1"/>
</dbReference>
<evidence type="ECO:0000259" key="3">
    <source>
        <dbReference type="Pfam" id="PF00724"/>
    </source>
</evidence>